<dbReference type="OrthoDB" id="2343799at2759"/>
<sequence>MSSRNYEPRAVGTPYVQKIKLVENNKRTRRKPSKSCSNCKEAKDCISLFSSKVNRIEEIVNNCHKISKKKIQKISTFNTKFILNNAPCELEYDLSNFTLENLQKLAIFTTQNCFNNDDNDNIEKRSL</sequence>
<gene>
    <name evidence="1" type="ORF">RCL2_002214300</name>
</gene>
<protein>
    <submittedName>
        <fullName evidence="1">Uncharacterized protein</fullName>
    </submittedName>
</protein>
<name>A0A8H3M0M8_9GLOM</name>
<dbReference type="Proteomes" id="UP000615446">
    <property type="component" value="Unassembled WGS sequence"/>
</dbReference>
<dbReference type="EMBL" id="BLAL01000242">
    <property type="protein sequence ID" value="GES95476.1"/>
    <property type="molecule type" value="Genomic_DNA"/>
</dbReference>
<organism evidence="1 2">
    <name type="scientific">Rhizophagus clarus</name>
    <dbReference type="NCBI Taxonomy" id="94130"/>
    <lineage>
        <taxon>Eukaryota</taxon>
        <taxon>Fungi</taxon>
        <taxon>Fungi incertae sedis</taxon>
        <taxon>Mucoromycota</taxon>
        <taxon>Glomeromycotina</taxon>
        <taxon>Glomeromycetes</taxon>
        <taxon>Glomerales</taxon>
        <taxon>Glomeraceae</taxon>
        <taxon>Rhizophagus</taxon>
    </lineage>
</organism>
<reference evidence="1" key="1">
    <citation type="submission" date="2019-10" db="EMBL/GenBank/DDBJ databases">
        <title>Conservation and host-specific expression of non-tandemly repeated heterogenous ribosome RNA gene in arbuscular mycorrhizal fungi.</title>
        <authorList>
            <person name="Maeda T."/>
            <person name="Kobayashi Y."/>
            <person name="Nakagawa T."/>
            <person name="Ezawa T."/>
            <person name="Yamaguchi K."/>
            <person name="Bino T."/>
            <person name="Nishimoto Y."/>
            <person name="Shigenobu S."/>
            <person name="Kawaguchi M."/>
        </authorList>
    </citation>
    <scope>NUCLEOTIDE SEQUENCE</scope>
    <source>
        <strain evidence="1">HR1</strain>
    </source>
</reference>
<comment type="caution">
    <text evidence="1">The sequence shown here is derived from an EMBL/GenBank/DDBJ whole genome shotgun (WGS) entry which is preliminary data.</text>
</comment>
<accession>A0A8H3M0M8</accession>
<proteinExistence type="predicted"/>
<evidence type="ECO:0000313" key="2">
    <source>
        <dbReference type="Proteomes" id="UP000615446"/>
    </source>
</evidence>
<evidence type="ECO:0000313" key="1">
    <source>
        <dbReference type="EMBL" id="GES95476.1"/>
    </source>
</evidence>
<dbReference type="AlphaFoldDB" id="A0A8H3M0M8"/>